<proteinExistence type="predicted"/>
<evidence type="ECO:0000313" key="2">
    <source>
        <dbReference type="Proteomes" id="UP000003560"/>
    </source>
</evidence>
<dbReference type="STRING" id="445975.COLSTE_00610"/>
<sequence>MRSVDLIIIRERTFYEHMYYTIKKKKKGEGMVVILSGSGSISVMQKYW</sequence>
<dbReference type="Proteomes" id="UP000003560">
    <property type="component" value="Unassembled WGS sequence"/>
</dbReference>
<name>B6G969_9ACTN</name>
<reference evidence="1 2" key="1">
    <citation type="submission" date="2008-10" db="EMBL/GenBank/DDBJ databases">
        <title>Draft genome sequence of Collinsella stercoris (DSM 13279).</title>
        <authorList>
            <person name="Sudarsanam P."/>
            <person name="Ley R."/>
            <person name="Guruge J."/>
            <person name="Turnbaugh P.J."/>
            <person name="Mahowald M."/>
            <person name="Liep D."/>
            <person name="Gordon J."/>
        </authorList>
    </citation>
    <scope>NUCLEOTIDE SEQUENCE [LARGE SCALE GENOMIC DNA]</scope>
    <source>
        <strain evidence="1 2">DSM 13279</strain>
    </source>
</reference>
<dbReference type="EMBL" id="ABXJ01000031">
    <property type="protein sequence ID" value="EEA91187.1"/>
    <property type="molecule type" value="Genomic_DNA"/>
</dbReference>
<organism evidence="1 2">
    <name type="scientific">Collinsella stercoris DSM 13279</name>
    <dbReference type="NCBI Taxonomy" id="445975"/>
    <lineage>
        <taxon>Bacteria</taxon>
        <taxon>Bacillati</taxon>
        <taxon>Actinomycetota</taxon>
        <taxon>Coriobacteriia</taxon>
        <taxon>Coriobacteriales</taxon>
        <taxon>Coriobacteriaceae</taxon>
        <taxon>Collinsella</taxon>
    </lineage>
</organism>
<keyword evidence="2" id="KW-1185">Reference proteome</keyword>
<dbReference type="AlphaFoldDB" id="B6G969"/>
<dbReference type="HOGENOM" id="CLU_3151661_0_0_11"/>
<comment type="caution">
    <text evidence="1">The sequence shown here is derived from an EMBL/GenBank/DDBJ whole genome shotgun (WGS) entry which is preliminary data.</text>
</comment>
<gene>
    <name evidence="1" type="ORF">COLSTE_00610</name>
</gene>
<reference evidence="1 2" key="2">
    <citation type="submission" date="2008-10" db="EMBL/GenBank/DDBJ databases">
        <authorList>
            <person name="Fulton L."/>
            <person name="Clifton S."/>
            <person name="Fulton B."/>
            <person name="Xu J."/>
            <person name="Minx P."/>
            <person name="Pepin K.H."/>
            <person name="Johnson M."/>
            <person name="Thiruvilangam P."/>
            <person name="Bhonagiri V."/>
            <person name="Nash W.E."/>
            <person name="Mardis E.R."/>
            <person name="Wilson R.K."/>
        </authorList>
    </citation>
    <scope>NUCLEOTIDE SEQUENCE [LARGE SCALE GENOMIC DNA]</scope>
    <source>
        <strain evidence="1 2">DSM 13279</strain>
    </source>
</reference>
<accession>B6G969</accession>
<protein>
    <submittedName>
        <fullName evidence="1">Uncharacterized protein</fullName>
    </submittedName>
</protein>
<evidence type="ECO:0000313" key="1">
    <source>
        <dbReference type="EMBL" id="EEA91187.1"/>
    </source>
</evidence>